<keyword evidence="6" id="KW-0732">Signal</keyword>
<dbReference type="InterPro" id="IPR008816">
    <property type="entry name" value="Gly_zipper_2TM_dom"/>
</dbReference>
<evidence type="ECO:0000256" key="4">
    <source>
        <dbReference type="ARBA" id="ARBA00023288"/>
    </source>
</evidence>
<feature type="chain" id="PRO_5019018559" description="17 kDa surface antigen" evidence="6">
    <location>
        <begin position="24"/>
        <end position="155"/>
    </location>
</feature>
<gene>
    <name evidence="8" type="ORF">D6201_05465</name>
</gene>
<comment type="similarity">
    <text evidence="2">Belongs to the rickettsiale 17 kDa surface antigen family.</text>
</comment>
<feature type="domain" description="Glycine zipper 2TM" evidence="7">
    <location>
        <begin position="108"/>
        <end position="147"/>
    </location>
</feature>
<evidence type="ECO:0000256" key="2">
    <source>
        <dbReference type="ARBA" id="ARBA00008681"/>
    </source>
</evidence>
<dbReference type="GO" id="GO:0009279">
    <property type="term" value="C:cell outer membrane"/>
    <property type="evidence" value="ECO:0007669"/>
    <property type="project" value="UniProtKB-SubCell"/>
</dbReference>
<protein>
    <recommendedName>
        <fullName evidence="3">17 kDa surface antigen</fullName>
    </recommendedName>
</protein>
<evidence type="ECO:0000256" key="1">
    <source>
        <dbReference type="ARBA" id="ARBA00004459"/>
    </source>
</evidence>
<comment type="caution">
    <text evidence="8">The sequence shown here is derived from an EMBL/GenBank/DDBJ whole genome shotgun (WGS) entry which is preliminary data.</text>
</comment>
<evidence type="ECO:0000259" key="7">
    <source>
        <dbReference type="Pfam" id="PF05433"/>
    </source>
</evidence>
<keyword evidence="4" id="KW-0449">Lipoprotein</keyword>
<feature type="region of interest" description="Disordered" evidence="5">
    <location>
        <begin position="20"/>
        <end position="67"/>
    </location>
</feature>
<dbReference type="Proteomes" id="UP000285232">
    <property type="component" value="Unassembled WGS sequence"/>
</dbReference>
<dbReference type="Pfam" id="PF05433">
    <property type="entry name" value="Rick_17kDa_Anti"/>
    <property type="match status" value="1"/>
</dbReference>
<feature type="compositionally biased region" description="Basic and acidic residues" evidence="5">
    <location>
        <begin position="35"/>
        <end position="53"/>
    </location>
</feature>
<organism evidence="8 9">
    <name type="scientific">Aurantiacibacter aquimixticola</name>
    <dbReference type="NCBI Taxonomy" id="1958945"/>
    <lineage>
        <taxon>Bacteria</taxon>
        <taxon>Pseudomonadati</taxon>
        <taxon>Pseudomonadota</taxon>
        <taxon>Alphaproteobacteria</taxon>
        <taxon>Sphingomonadales</taxon>
        <taxon>Erythrobacteraceae</taxon>
        <taxon>Aurantiacibacter</taxon>
    </lineage>
</organism>
<dbReference type="EMBL" id="RAHX01000001">
    <property type="protein sequence ID" value="RJY08882.1"/>
    <property type="molecule type" value="Genomic_DNA"/>
</dbReference>
<evidence type="ECO:0000256" key="5">
    <source>
        <dbReference type="SAM" id="MobiDB-lite"/>
    </source>
</evidence>
<dbReference type="AlphaFoldDB" id="A0A419RSV3"/>
<feature type="compositionally biased region" description="Basic residues" evidence="5">
    <location>
        <begin position="54"/>
        <end position="67"/>
    </location>
</feature>
<accession>A0A419RSV3</accession>
<evidence type="ECO:0000313" key="8">
    <source>
        <dbReference type="EMBL" id="RJY08882.1"/>
    </source>
</evidence>
<proteinExistence type="inferred from homology"/>
<reference evidence="8 9" key="1">
    <citation type="journal article" date="2017" name="Int. J. Syst. Evol. Microbiol.">
        <title>Erythrobacter aquimixticola sp. nov., isolated from the junction between the ocean and a freshwater spring.</title>
        <authorList>
            <person name="Park S."/>
            <person name="Jung Y.T."/>
            <person name="Choi S.J."/>
            <person name="Yoon J.H."/>
        </authorList>
    </citation>
    <scope>NUCLEOTIDE SEQUENCE [LARGE SCALE GENOMIC DNA]</scope>
    <source>
        <strain evidence="8 9">JSSK-14</strain>
    </source>
</reference>
<comment type="subcellular location">
    <subcellularLocation>
        <location evidence="1">Cell outer membrane</location>
        <topology evidence="1">Lipid-anchor</topology>
    </subcellularLocation>
</comment>
<evidence type="ECO:0000313" key="9">
    <source>
        <dbReference type="Proteomes" id="UP000285232"/>
    </source>
</evidence>
<keyword evidence="9" id="KW-1185">Reference proteome</keyword>
<name>A0A419RSV3_9SPHN</name>
<sequence>MKKTLLAIAAATTLAIPAAPALAQGGPPPWAPAHGYRDNDRGYDRSDRYDRQDRRRYRQDRRSDRRYRQRTYDDYGRYYEPRRVRRGDRVWQGRDGRYYCERENGTTGLIIGAAGGALVGRAIDTRGDRTVGTLLGAALGAVLGREIDRGSARCR</sequence>
<dbReference type="RefSeq" id="WP_120047895.1">
    <property type="nucleotide sequence ID" value="NZ_RAHX01000001.1"/>
</dbReference>
<evidence type="ECO:0000256" key="3">
    <source>
        <dbReference type="ARBA" id="ARBA00015281"/>
    </source>
</evidence>
<feature type="signal peptide" evidence="6">
    <location>
        <begin position="1"/>
        <end position="23"/>
    </location>
</feature>
<evidence type="ECO:0000256" key="6">
    <source>
        <dbReference type="SAM" id="SignalP"/>
    </source>
</evidence>